<keyword evidence="1" id="KW-0732">Signal</keyword>
<keyword evidence="2" id="KW-1185">Reference proteome</keyword>
<feature type="signal peptide" evidence="1">
    <location>
        <begin position="1"/>
        <end position="22"/>
    </location>
</feature>
<evidence type="ECO:0000256" key="1">
    <source>
        <dbReference type="SAM" id="SignalP"/>
    </source>
</evidence>
<dbReference type="RefSeq" id="XP_070850861.1">
    <property type="nucleotide sequence ID" value="XM_070994760.1"/>
</dbReference>
<dbReference type="GeneID" id="108008167"/>
<gene>
    <name evidence="3" type="primary">LOC108008167</name>
</gene>
<evidence type="ECO:0000313" key="2">
    <source>
        <dbReference type="Proteomes" id="UP001652628"/>
    </source>
</evidence>
<feature type="chain" id="PRO_5046333917" evidence="1">
    <location>
        <begin position="23"/>
        <end position="105"/>
    </location>
</feature>
<proteinExistence type="predicted"/>
<dbReference type="Proteomes" id="UP001652628">
    <property type="component" value="Chromosome 2R"/>
</dbReference>
<protein>
    <submittedName>
        <fullName evidence="3">Uncharacterized protein</fullName>
    </submittedName>
</protein>
<accession>A0ABM4TLL4</accession>
<sequence length="105" mass="11441">MKFLALIVSTFLILSLASQLEARRRFYCLWSTKRTCSKSTPTCIRLQTGVANNVATYTCKYYRSDCQYLLDSCKGETSFGLLGSSADVQTNCVNNGIAIGGTGAC</sequence>
<reference evidence="3" key="1">
    <citation type="submission" date="2025-08" db="UniProtKB">
        <authorList>
            <consortium name="RefSeq"/>
        </authorList>
    </citation>
    <scope>IDENTIFICATION</scope>
</reference>
<name>A0ABM4TLL4_DROSZ</name>
<evidence type="ECO:0000313" key="3">
    <source>
        <dbReference type="RefSeq" id="XP_070850861.1"/>
    </source>
</evidence>
<organism evidence="2 3">
    <name type="scientific">Drosophila suzukii</name>
    <name type="common">Spotted-wing drosophila fruit fly</name>
    <dbReference type="NCBI Taxonomy" id="28584"/>
    <lineage>
        <taxon>Eukaryota</taxon>
        <taxon>Metazoa</taxon>
        <taxon>Ecdysozoa</taxon>
        <taxon>Arthropoda</taxon>
        <taxon>Hexapoda</taxon>
        <taxon>Insecta</taxon>
        <taxon>Pterygota</taxon>
        <taxon>Neoptera</taxon>
        <taxon>Endopterygota</taxon>
        <taxon>Diptera</taxon>
        <taxon>Brachycera</taxon>
        <taxon>Muscomorpha</taxon>
        <taxon>Ephydroidea</taxon>
        <taxon>Drosophilidae</taxon>
        <taxon>Drosophila</taxon>
        <taxon>Sophophora</taxon>
    </lineage>
</organism>